<keyword evidence="3" id="KW-1003">Cell membrane</keyword>
<dbReference type="Pfam" id="PF04226">
    <property type="entry name" value="Transgly_assoc"/>
    <property type="match status" value="1"/>
</dbReference>
<dbReference type="EMBL" id="CP036267">
    <property type="protein sequence ID" value="QDT35522.1"/>
    <property type="molecule type" value="Genomic_DNA"/>
</dbReference>
<accession>A0A517QV65</accession>
<feature type="transmembrane region" description="Helical" evidence="7">
    <location>
        <begin position="31"/>
        <end position="49"/>
    </location>
</feature>
<keyword evidence="5 7" id="KW-1133">Transmembrane helix</keyword>
<dbReference type="Proteomes" id="UP000315724">
    <property type="component" value="Chromosome"/>
</dbReference>
<dbReference type="InterPro" id="IPR007341">
    <property type="entry name" value="Transgly_assoc"/>
</dbReference>
<sequence>MTFVEILLLLLIAGICGSIGQAIVGRSKVGCLGSIALGFVGAMLGRWLAMKLGLPEQFAIQIDSHTFPVVWSIVGASLFVALICLISGSQKR</sequence>
<proteinExistence type="inferred from homology"/>
<evidence type="ECO:0000256" key="7">
    <source>
        <dbReference type="SAM" id="Phobius"/>
    </source>
</evidence>
<keyword evidence="6 7" id="KW-0472">Membrane</keyword>
<feature type="transmembrane region" description="Helical" evidence="7">
    <location>
        <begin position="69"/>
        <end position="88"/>
    </location>
</feature>
<gene>
    <name evidence="8" type="ORF">Mal48_47990</name>
</gene>
<evidence type="ECO:0000256" key="2">
    <source>
        <dbReference type="ARBA" id="ARBA00011006"/>
    </source>
</evidence>
<evidence type="ECO:0000313" key="9">
    <source>
        <dbReference type="Proteomes" id="UP000315724"/>
    </source>
</evidence>
<comment type="subcellular location">
    <subcellularLocation>
        <location evidence="1">Cell membrane</location>
        <topology evidence="1">Multi-pass membrane protein</topology>
    </subcellularLocation>
</comment>
<organism evidence="8 9">
    <name type="scientific">Thalassoglobus polymorphus</name>
    <dbReference type="NCBI Taxonomy" id="2527994"/>
    <lineage>
        <taxon>Bacteria</taxon>
        <taxon>Pseudomonadati</taxon>
        <taxon>Planctomycetota</taxon>
        <taxon>Planctomycetia</taxon>
        <taxon>Planctomycetales</taxon>
        <taxon>Planctomycetaceae</taxon>
        <taxon>Thalassoglobus</taxon>
    </lineage>
</organism>
<dbReference type="OrthoDB" id="280949at2"/>
<reference evidence="8 9" key="1">
    <citation type="submission" date="2019-02" db="EMBL/GenBank/DDBJ databases">
        <title>Deep-cultivation of Planctomycetes and their phenomic and genomic characterization uncovers novel biology.</title>
        <authorList>
            <person name="Wiegand S."/>
            <person name="Jogler M."/>
            <person name="Boedeker C."/>
            <person name="Pinto D."/>
            <person name="Vollmers J."/>
            <person name="Rivas-Marin E."/>
            <person name="Kohn T."/>
            <person name="Peeters S.H."/>
            <person name="Heuer A."/>
            <person name="Rast P."/>
            <person name="Oberbeckmann S."/>
            <person name="Bunk B."/>
            <person name="Jeske O."/>
            <person name="Meyerdierks A."/>
            <person name="Storesund J.E."/>
            <person name="Kallscheuer N."/>
            <person name="Luecker S."/>
            <person name="Lage O.M."/>
            <person name="Pohl T."/>
            <person name="Merkel B.J."/>
            <person name="Hornburger P."/>
            <person name="Mueller R.-W."/>
            <person name="Bruemmer F."/>
            <person name="Labrenz M."/>
            <person name="Spormann A.M."/>
            <person name="Op den Camp H."/>
            <person name="Overmann J."/>
            <person name="Amann R."/>
            <person name="Jetten M.S.M."/>
            <person name="Mascher T."/>
            <person name="Medema M.H."/>
            <person name="Devos D.P."/>
            <person name="Kaster A.-K."/>
            <person name="Ovreas L."/>
            <person name="Rohde M."/>
            <person name="Galperin M.Y."/>
            <person name="Jogler C."/>
        </authorList>
    </citation>
    <scope>NUCLEOTIDE SEQUENCE [LARGE SCALE GENOMIC DNA]</scope>
    <source>
        <strain evidence="8 9">Mal48</strain>
    </source>
</reference>
<dbReference type="AlphaFoldDB" id="A0A517QV65"/>
<evidence type="ECO:0000256" key="5">
    <source>
        <dbReference type="ARBA" id="ARBA00022989"/>
    </source>
</evidence>
<evidence type="ECO:0000256" key="3">
    <source>
        <dbReference type="ARBA" id="ARBA00022475"/>
    </source>
</evidence>
<name>A0A517QV65_9PLAN</name>
<dbReference type="GO" id="GO:0005886">
    <property type="term" value="C:plasma membrane"/>
    <property type="evidence" value="ECO:0007669"/>
    <property type="project" value="UniProtKB-SubCell"/>
</dbReference>
<evidence type="ECO:0000256" key="1">
    <source>
        <dbReference type="ARBA" id="ARBA00004651"/>
    </source>
</evidence>
<dbReference type="KEGG" id="tpol:Mal48_47990"/>
<keyword evidence="9" id="KW-1185">Reference proteome</keyword>
<comment type="similarity">
    <text evidence="2">Belongs to the UPF0410 family.</text>
</comment>
<evidence type="ECO:0000313" key="8">
    <source>
        <dbReference type="EMBL" id="QDT35522.1"/>
    </source>
</evidence>
<evidence type="ECO:0000256" key="4">
    <source>
        <dbReference type="ARBA" id="ARBA00022692"/>
    </source>
</evidence>
<feature type="transmembrane region" description="Helical" evidence="7">
    <location>
        <begin position="6"/>
        <end position="24"/>
    </location>
</feature>
<dbReference type="RefSeq" id="WP_145205229.1">
    <property type="nucleotide sequence ID" value="NZ_CP036267.1"/>
</dbReference>
<evidence type="ECO:0000256" key="6">
    <source>
        <dbReference type="ARBA" id="ARBA00023136"/>
    </source>
</evidence>
<keyword evidence="4 7" id="KW-0812">Transmembrane</keyword>
<protein>
    <submittedName>
        <fullName evidence="8">Transglycosylase associated protein</fullName>
    </submittedName>
</protein>